<dbReference type="EMBL" id="FOLB01000001">
    <property type="protein sequence ID" value="SFB75685.1"/>
    <property type="molecule type" value="Genomic_DNA"/>
</dbReference>
<dbReference type="STRING" id="574651.SAMN04487968_101340"/>
<evidence type="ECO:0000256" key="4">
    <source>
        <dbReference type="ARBA" id="ARBA00022679"/>
    </source>
</evidence>
<dbReference type="GO" id="GO:0016757">
    <property type="term" value="F:glycosyltransferase activity"/>
    <property type="evidence" value="ECO:0007669"/>
    <property type="project" value="UniProtKB-KW"/>
</dbReference>
<evidence type="ECO:0000259" key="5">
    <source>
        <dbReference type="Pfam" id="PF00535"/>
    </source>
</evidence>
<protein>
    <submittedName>
        <fullName evidence="6">Rhamnopyranosyl-N-acetylglucosaminyl-diphospho-decaprenol beta-1,3/1,4-galactofuranosyltransferase</fullName>
    </submittedName>
</protein>
<proteinExistence type="inferred from homology"/>
<evidence type="ECO:0000313" key="7">
    <source>
        <dbReference type="Proteomes" id="UP000198832"/>
    </source>
</evidence>
<dbReference type="InterPro" id="IPR001173">
    <property type="entry name" value="Glyco_trans_2-like"/>
</dbReference>
<keyword evidence="3" id="KW-0328">Glycosyltransferase</keyword>
<dbReference type="CDD" id="cd04185">
    <property type="entry name" value="GT_2_like_b"/>
    <property type="match status" value="1"/>
</dbReference>
<dbReference type="OrthoDB" id="7665907at2"/>
<evidence type="ECO:0000256" key="3">
    <source>
        <dbReference type="ARBA" id="ARBA00022676"/>
    </source>
</evidence>
<dbReference type="Gene3D" id="3.90.550.60">
    <property type="match status" value="1"/>
</dbReference>
<name>A0A1I1DL35_9ACTN</name>
<gene>
    <name evidence="6" type="ORF">SAMN04487968_101340</name>
</gene>
<comment type="pathway">
    <text evidence="1">Cell wall biogenesis; cell wall polysaccharide biosynthesis.</text>
</comment>
<dbReference type="SUPFAM" id="SSF53448">
    <property type="entry name" value="Nucleotide-diphospho-sugar transferases"/>
    <property type="match status" value="1"/>
</dbReference>
<feature type="domain" description="Glycosyltransferase 2-like" evidence="5">
    <location>
        <begin position="17"/>
        <end position="126"/>
    </location>
</feature>
<dbReference type="AlphaFoldDB" id="A0A1I1DL35"/>
<dbReference type="PANTHER" id="PTHR43179:SF12">
    <property type="entry name" value="GALACTOFURANOSYLTRANSFERASE GLFT2"/>
    <property type="match status" value="1"/>
</dbReference>
<accession>A0A1I1DL35</accession>
<dbReference type="RefSeq" id="WP_091119429.1">
    <property type="nucleotide sequence ID" value="NZ_FOLB01000001.1"/>
</dbReference>
<evidence type="ECO:0000256" key="2">
    <source>
        <dbReference type="ARBA" id="ARBA00006739"/>
    </source>
</evidence>
<dbReference type="Proteomes" id="UP000198832">
    <property type="component" value="Unassembled WGS sequence"/>
</dbReference>
<sequence>MSEQGDGAVGRRRIAAVVVTFNRLALLQRLLERLDAVPGLDEVLVVDNASTDGTSEWLASLEPGAEGADGHAERRVVARTLATNTGGAGGFAEGLAWAVERGADLVWLMDDDGVPAPDCLERLLPLEEYGYEFWGPVVVDEDAPDRLVFPVRLPGGTRVVHDVAAVERAARPPGILEGIVIPFNGVLVTRALVERIGVPRADFFIWGDDHEYRLRAEAAGAGIATVASARFLHPSVGSLGTPMMFGRTTYNHSPSDLKHYCMARNNLVNQRDYNGWPHALAFVVKTGWFYTFTRPSPRRLLLSARAMWAGLRGDFTGHERFLA</sequence>
<dbReference type="Pfam" id="PF00535">
    <property type="entry name" value="Glycos_transf_2"/>
    <property type="match status" value="1"/>
</dbReference>
<evidence type="ECO:0000313" key="6">
    <source>
        <dbReference type="EMBL" id="SFB75685.1"/>
    </source>
</evidence>
<dbReference type="InterPro" id="IPR029044">
    <property type="entry name" value="Nucleotide-diphossugar_trans"/>
</dbReference>
<keyword evidence="4 6" id="KW-0808">Transferase</keyword>
<reference evidence="6 7" key="1">
    <citation type="submission" date="2016-10" db="EMBL/GenBank/DDBJ databases">
        <authorList>
            <person name="de Groot N.N."/>
        </authorList>
    </citation>
    <scope>NUCLEOTIDE SEQUENCE [LARGE SCALE GENOMIC DNA]</scope>
    <source>
        <strain evidence="6 7">CGMCC 1.7056</strain>
    </source>
</reference>
<evidence type="ECO:0000256" key="1">
    <source>
        <dbReference type="ARBA" id="ARBA00004776"/>
    </source>
</evidence>
<keyword evidence="7" id="KW-1185">Reference proteome</keyword>
<organism evidence="6 7">
    <name type="scientific">Nocardioides terrae</name>
    <dbReference type="NCBI Taxonomy" id="574651"/>
    <lineage>
        <taxon>Bacteria</taxon>
        <taxon>Bacillati</taxon>
        <taxon>Actinomycetota</taxon>
        <taxon>Actinomycetes</taxon>
        <taxon>Propionibacteriales</taxon>
        <taxon>Nocardioidaceae</taxon>
        <taxon>Nocardioides</taxon>
    </lineage>
</organism>
<dbReference type="PANTHER" id="PTHR43179">
    <property type="entry name" value="RHAMNOSYLTRANSFERASE WBBL"/>
    <property type="match status" value="1"/>
</dbReference>
<comment type="similarity">
    <text evidence="2">Belongs to the glycosyltransferase 2 family.</text>
</comment>